<dbReference type="GeneTree" id="ENSGT00530000066877"/>
<dbReference type="KEGG" id="pmua:114595839"/>
<dbReference type="Proteomes" id="UP000472272">
    <property type="component" value="Chromosome 4"/>
</dbReference>
<sequence>MHLYETSESALLSEVTSAAANKKALCTTVASESSETVTWIMLQYKAWAVALILLLANTLTEADAKAISKRHVRNDWMVIPDAIAFYVFDAVNKVSPKTAESLYGAFQNPIILETRNFLIKTTTEINRAFQQLLENIHGLWTKEEAEPAQH</sequence>
<name>A0A670IG65_PODMU</name>
<protein>
    <recommendedName>
        <fullName evidence="3">Apovitellenin-1</fullName>
    </recommendedName>
    <alternativeName>
        <fullName evidence="6">Apovitellenin I</fullName>
    </alternativeName>
</protein>
<comment type="similarity">
    <text evidence="2">Belongs to the apovitellenin family.</text>
</comment>
<evidence type="ECO:0000313" key="8">
    <source>
        <dbReference type="Proteomes" id="UP000472272"/>
    </source>
</evidence>
<dbReference type="GO" id="GO:0045735">
    <property type="term" value="F:nutrient reservoir activity"/>
    <property type="evidence" value="ECO:0007669"/>
    <property type="project" value="UniProtKB-KW"/>
</dbReference>
<dbReference type="GO" id="GO:0042627">
    <property type="term" value="C:chylomicron"/>
    <property type="evidence" value="ECO:0007669"/>
    <property type="project" value="InterPro"/>
</dbReference>
<evidence type="ECO:0000256" key="1">
    <source>
        <dbReference type="ARBA" id="ARBA00003325"/>
    </source>
</evidence>
<dbReference type="GO" id="GO:0004857">
    <property type="term" value="F:enzyme inhibitor activity"/>
    <property type="evidence" value="ECO:0007669"/>
    <property type="project" value="InterPro"/>
</dbReference>
<proteinExistence type="inferred from homology"/>
<reference evidence="7 8" key="1">
    <citation type="journal article" date="2019" name="Proc. Natl. Acad. Sci. U.S.A.">
        <title>Regulatory changes in pterin and carotenoid genes underlie balanced color polymorphisms in the wall lizard.</title>
        <authorList>
            <person name="Andrade P."/>
            <person name="Pinho C."/>
            <person name="Perez I de Lanuza G."/>
            <person name="Afonso S."/>
            <person name="Brejcha J."/>
            <person name="Rubin C.J."/>
            <person name="Wallerman O."/>
            <person name="Pereira P."/>
            <person name="Sabatino S.J."/>
            <person name="Bellati A."/>
            <person name="Pellitteri-Rosa D."/>
            <person name="Bosakova Z."/>
            <person name="Bunikis I."/>
            <person name="Carretero M.A."/>
            <person name="Feiner N."/>
            <person name="Marsik P."/>
            <person name="Pauperio F."/>
            <person name="Salvi D."/>
            <person name="Soler L."/>
            <person name="While G.M."/>
            <person name="Uller T."/>
            <person name="Font E."/>
            <person name="Andersson L."/>
            <person name="Carneiro M."/>
        </authorList>
    </citation>
    <scope>NUCLEOTIDE SEQUENCE</scope>
</reference>
<keyword evidence="4" id="KW-0758">Storage protein</keyword>
<evidence type="ECO:0000256" key="6">
    <source>
        <dbReference type="ARBA" id="ARBA00030261"/>
    </source>
</evidence>
<evidence type="ECO:0000256" key="3">
    <source>
        <dbReference type="ARBA" id="ARBA00018120"/>
    </source>
</evidence>
<evidence type="ECO:0000256" key="2">
    <source>
        <dbReference type="ARBA" id="ARBA00007385"/>
    </source>
</evidence>
<dbReference type="InterPro" id="IPR008404">
    <property type="entry name" value="Apo-VLDL-II"/>
</dbReference>
<comment type="function">
    <text evidence="1">Protein component of the very low density lipoprotein (VLDL) of egg-laying females. Potent lipoprotein lipase inhibitor, preventing the loss of triglycerides from VLDL on their way from the liver to the growing oocytes.</text>
</comment>
<reference evidence="7" key="2">
    <citation type="submission" date="2025-08" db="UniProtKB">
        <authorList>
            <consortium name="Ensembl"/>
        </authorList>
    </citation>
    <scope>IDENTIFICATION</scope>
</reference>
<evidence type="ECO:0000256" key="5">
    <source>
        <dbReference type="ARBA" id="ARBA00023313"/>
    </source>
</evidence>
<dbReference type="GO" id="GO:0034361">
    <property type="term" value="C:very-low-density lipoprotein particle"/>
    <property type="evidence" value="ECO:0007669"/>
    <property type="project" value="UniProtKB-KW"/>
</dbReference>
<dbReference type="GeneID" id="114595839"/>
<dbReference type="RefSeq" id="XP_028582413.1">
    <property type="nucleotide sequence ID" value="XM_028726580.1"/>
</dbReference>
<keyword evidence="8" id="KW-1185">Reference proteome</keyword>
<accession>A0A670IG65</accession>
<organism evidence="7 8">
    <name type="scientific">Podarcis muralis</name>
    <name type="common">Wall lizard</name>
    <name type="synonym">Lacerta muralis</name>
    <dbReference type="NCBI Taxonomy" id="64176"/>
    <lineage>
        <taxon>Eukaryota</taxon>
        <taxon>Metazoa</taxon>
        <taxon>Chordata</taxon>
        <taxon>Craniata</taxon>
        <taxon>Vertebrata</taxon>
        <taxon>Euteleostomi</taxon>
        <taxon>Lepidosauria</taxon>
        <taxon>Squamata</taxon>
        <taxon>Bifurcata</taxon>
        <taxon>Unidentata</taxon>
        <taxon>Episquamata</taxon>
        <taxon>Laterata</taxon>
        <taxon>Lacertibaenia</taxon>
        <taxon>Lacertidae</taxon>
        <taxon>Podarcis</taxon>
    </lineage>
</organism>
<evidence type="ECO:0000313" key="7">
    <source>
        <dbReference type="Ensembl" id="ENSPMRP00000010773.1"/>
    </source>
</evidence>
<dbReference type="OrthoDB" id="9362862at2759"/>
<dbReference type="Ensembl" id="ENSPMRT00000011494.1">
    <property type="protein sequence ID" value="ENSPMRP00000010773.1"/>
    <property type="gene ID" value="ENSPMRG00000007160.1"/>
</dbReference>
<gene>
    <name evidence="7" type="primary">LOC114595839</name>
</gene>
<evidence type="ECO:0000256" key="4">
    <source>
        <dbReference type="ARBA" id="ARBA00022761"/>
    </source>
</evidence>
<keyword evidence="5" id="KW-0850">VLDL</keyword>
<dbReference type="GO" id="GO:0006629">
    <property type="term" value="P:lipid metabolic process"/>
    <property type="evidence" value="ECO:0007669"/>
    <property type="project" value="InterPro"/>
</dbReference>
<dbReference type="OMA" id="KGVTKRH"/>
<dbReference type="Pfam" id="PF05418">
    <property type="entry name" value="Apo-VLDL-II"/>
    <property type="match status" value="1"/>
</dbReference>
<reference evidence="7" key="3">
    <citation type="submission" date="2025-09" db="UniProtKB">
        <authorList>
            <consortium name="Ensembl"/>
        </authorList>
    </citation>
    <scope>IDENTIFICATION</scope>
</reference>
<dbReference type="AlphaFoldDB" id="A0A670IG65"/>